<evidence type="ECO:0000313" key="4">
    <source>
        <dbReference type="EMBL" id="ODA90529.1"/>
    </source>
</evidence>
<dbReference type="Pfam" id="PF02049">
    <property type="entry name" value="FliE"/>
    <property type="match status" value="1"/>
</dbReference>
<dbReference type="GO" id="GO:0071973">
    <property type="term" value="P:bacterial-type flagellum-dependent cell motility"/>
    <property type="evidence" value="ECO:0007669"/>
    <property type="project" value="InterPro"/>
</dbReference>
<comment type="similarity">
    <text evidence="2">Belongs to the FliE family.</text>
</comment>
<name>A0A1E2SL95_LEIXY</name>
<dbReference type="GO" id="GO:0003774">
    <property type="term" value="F:cytoskeletal motor activity"/>
    <property type="evidence" value="ECO:0007669"/>
    <property type="project" value="InterPro"/>
</dbReference>
<comment type="subcellular location">
    <subcellularLocation>
        <location evidence="2">Bacterial flagellum basal body</location>
    </subcellularLocation>
</comment>
<evidence type="ECO:0000256" key="2">
    <source>
        <dbReference type="HAMAP-Rule" id="MF_00724"/>
    </source>
</evidence>
<protein>
    <recommendedName>
        <fullName evidence="2">Flagellar hook-basal body complex protein FliE</fullName>
    </recommendedName>
</protein>
<organism evidence="4 5">
    <name type="scientific">Leifsonia xyli subsp. xyli</name>
    <dbReference type="NCBI Taxonomy" id="59736"/>
    <lineage>
        <taxon>Bacteria</taxon>
        <taxon>Bacillati</taxon>
        <taxon>Actinomycetota</taxon>
        <taxon>Actinomycetes</taxon>
        <taxon>Micrococcales</taxon>
        <taxon>Microbacteriaceae</taxon>
        <taxon>Leifsonia</taxon>
    </lineage>
</organism>
<keyword evidence="1 2" id="KW-0975">Bacterial flagellum</keyword>
<dbReference type="OMA" id="DIHDYTI"/>
<reference evidence="4 5" key="1">
    <citation type="submission" date="2015-11" db="EMBL/GenBank/DDBJ databases">
        <authorList>
            <person name="Zhang Y."/>
            <person name="Guo Z."/>
        </authorList>
    </citation>
    <scope>NUCLEOTIDE SEQUENCE [LARGE SCALE GENOMIC DNA]</scope>
    <source>
        <strain evidence="5">gdw1</strain>
    </source>
</reference>
<dbReference type="RefSeq" id="WP_011185585.1">
    <property type="nucleotide sequence ID" value="NZ_LNZG01000011.1"/>
</dbReference>
<dbReference type="PRINTS" id="PR01006">
    <property type="entry name" value="FLGHOOKFLIE"/>
</dbReference>
<dbReference type="EMBL" id="LNZG01000011">
    <property type="protein sequence ID" value="ODA90529.1"/>
    <property type="molecule type" value="Genomic_DNA"/>
</dbReference>
<sequence length="104" mass="10368">MPISALAPLTATGSAGPIGPAVPVAGRSPAGDGGFAASLASAVNGVQQSQTVSDRLNIQAVTGSLDDIQDATVAAARVSTEIQLFATVKNQAVDAFNTIMRMEA</sequence>
<dbReference type="Proteomes" id="UP000094426">
    <property type="component" value="Unassembled WGS sequence"/>
</dbReference>
<gene>
    <name evidence="2" type="primary">fliE</name>
    <name evidence="4" type="ORF">ATY41_09815</name>
</gene>
<feature type="region of interest" description="Disordered" evidence="3">
    <location>
        <begin position="1"/>
        <end position="27"/>
    </location>
</feature>
<evidence type="ECO:0000256" key="1">
    <source>
        <dbReference type="ARBA" id="ARBA00023143"/>
    </source>
</evidence>
<evidence type="ECO:0000313" key="5">
    <source>
        <dbReference type="Proteomes" id="UP000094426"/>
    </source>
</evidence>
<dbReference type="AlphaFoldDB" id="A0A1E2SL95"/>
<dbReference type="HAMAP" id="MF_00724">
    <property type="entry name" value="FliE"/>
    <property type="match status" value="1"/>
</dbReference>
<dbReference type="GO" id="GO:0005198">
    <property type="term" value="F:structural molecule activity"/>
    <property type="evidence" value="ECO:0007669"/>
    <property type="project" value="InterPro"/>
</dbReference>
<dbReference type="OrthoDB" id="3268318at2"/>
<comment type="caution">
    <text evidence="4">The sequence shown here is derived from an EMBL/GenBank/DDBJ whole genome shotgun (WGS) entry which is preliminary data.</text>
</comment>
<dbReference type="GO" id="GO:0009425">
    <property type="term" value="C:bacterial-type flagellum basal body"/>
    <property type="evidence" value="ECO:0007669"/>
    <property type="project" value="UniProtKB-SubCell"/>
</dbReference>
<accession>A0A1E2SL95</accession>
<proteinExistence type="inferred from homology"/>
<dbReference type="InterPro" id="IPR001624">
    <property type="entry name" value="FliE"/>
</dbReference>
<evidence type="ECO:0000256" key="3">
    <source>
        <dbReference type="SAM" id="MobiDB-lite"/>
    </source>
</evidence>